<dbReference type="Proteomes" id="UP000179807">
    <property type="component" value="Unassembled WGS sequence"/>
</dbReference>
<comment type="caution">
    <text evidence="2">The sequence shown here is derived from an EMBL/GenBank/DDBJ whole genome shotgun (WGS) entry which is preliminary data.</text>
</comment>
<reference evidence="2" key="1">
    <citation type="submission" date="2016-10" db="EMBL/GenBank/DDBJ databases">
        <authorList>
            <person name="Benchimol M."/>
            <person name="Almeida L.G."/>
            <person name="Vasconcelos A.T."/>
            <person name="Perreira-Neves A."/>
            <person name="Rosa I.A."/>
            <person name="Tasca T."/>
            <person name="Bogo M.R."/>
            <person name="de Souza W."/>
        </authorList>
    </citation>
    <scope>NUCLEOTIDE SEQUENCE [LARGE SCALE GENOMIC DNA]</scope>
    <source>
        <strain evidence="2">K</strain>
    </source>
</reference>
<dbReference type="AlphaFoldDB" id="A0A1J4JVX0"/>
<dbReference type="RefSeq" id="XP_068354814.1">
    <property type="nucleotide sequence ID" value="XM_068507926.1"/>
</dbReference>
<protein>
    <submittedName>
        <fullName evidence="2">Alpha amylase, catalytic domain containing protein</fullName>
    </submittedName>
</protein>
<dbReference type="EMBL" id="MLAK01000900">
    <property type="protein sequence ID" value="OHT01678.1"/>
    <property type="molecule type" value="Genomic_DNA"/>
</dbReference>
<name>A0A1J4JVX0_9EUKA</name>
<keyword evidence="3" id="KW-1185">Reference proteome</keyword>
<dbReference type="InterPro" id="IPR017853">
    <property type="entry name" value="GH"/>
</dbReference>
<evidence type="ECO:0000313" key="3">
    <source>
        <dbReference type="Proteomes" id="UP000179807"/>
    </source>
</evidence>
<gene>
    <name evidence="2" type="ORF">TRFO_31418</name>
</gene>
<accession>A0A1J4JVX0</accession>
<evidence type="ECO:0000256" key="1">
    <source>
        <dbReference type="ARBA" id="ARBA00008061"/>
    </source>
</evidence>
<proteinExistence type="inferred from homology"/>
<comment type="similarity">
    <text evidence="1">Belongs to the glycosyl hydrolase 13 family.</text>
</comment>
<sequence length="292" mass="32625">MDFHCDKACNSWACPSNLNTGWLVGLADLDTSKDYVRTRIADFFVDLLSIGFTGFRIDAAKHIHPDDLAVILGKFKTYLGGELPEDWFTWLEVLTGGEGQLLTGTGDYSFTYHLNDKLAEQGIVGDDLDKVKLWWAPYPVEPLMDTYYGPGIGTKRKVIQNDDHDQQSDGSSSRSLNDQGCVLVKPNNQGCSADKHRGYEVGLFTMPYSATDNDNDYPIRMVLSSYYFTNSVGVPDGLSSCNDCKVTCDYCQGREKAAAYVENAKAYEGTDYTRVHRDEAIIAAMRKWVHLD</sequence>
<dbReference type="OrthoDB" id="550577at2759"/>
<dbReference type="GeneID" id="94842630"/>
<dbReference type="SUPFAM" id="SSF51445">
    <property type="entry name" value="(Trans)glycosidases"/>
    <property type="match status" value="1"/>
</dbReference>
<evidence type="ECO:0000313" key="2">
    <source>
        <dbReference type="EMBL" id="OHT01678.1"/>
    </source>
</evidence>
<dbReference type="Gene3D" id="3.20.20.80">
    <property type="entry name" value="Glycosidases"/>
    <property type="match status" value="1"/>
</dbReference>
<dbReference type="VEuPathDB" id="TrichDB:TRFO_31418"/>
<organism evidence="2 3">
    <name type="scientific">Tritrichomonas foetus</name>
    <dbReference type="NCBI Taxonomy" id="1144522"/>
    <lineage>
        <taxon>Eukaryota</taxon>
        <taxon>Metamonada</taxon>
        <taxon>Parabasalia</taxon>
        <taxon>Tritrichomonadida</taxon>
        <taxon>Tritrichomonadidae</taxon>
        <taxon>Tritrichomonas</taxon>
    </lineage>
</organism>
<dbReference type="PANTHER" id="PTHR43447">
    <property type="entry name" value="ALPHA-AMYLASE"/>
    <property type="match status" value="1"/>
</dbReference>